<evidence type="ECO:0000313" key="12">
    <source>
        <dbReference type="Proteomes" id="UP000182229"/>
    </source>
</evidence>
<evidence type="ECO:0000313" key="11">
    <source>
        <dbReference type="EMBL" id="OJH36043.1"/>
    </source>
</evidence>
<evidence type="ECO:0000256" key="9">
    <source>
        <dbReference type="PIRSR" id="PIRSR000077-4"/>
    </source>
</evidence>
<keyword evidence="12" id="KW-1185">Reference proteome</keyword>
<dbReference type="GO" id="GO:0005737">
    <property type="term" value="C:cytoplasm"/>
    <property type="evidence" value="ECO:0007669"/>
    <property type="project" value="TreeGrafter"/>
</dbReference>
<dbReference type="PROSITE" id="PS00194">
    <property type="entry name" value="THIOREDOXIN_1"/>
    <property type="match status" value="1"/>
</dbReference>
<feature type="domain" description="Thioredoxin" evidence="10">
    <location>
        <begin position="1"/>
        <end position="109"/>
    </location>
</feature>
<keyword evidence="2" id="KW-0813">Transport</keyword>
<evidence type="ECO:0000256" key="7">
    <source>
        <dbReference type="PIRNR" id="PIRNR000077"/>
    </source>
</evidence>
<evidence type="ECO:0000259" key="10">
    <source>
        <dbReference type="PROSITE" id="PS51352"/>
    </source>
</evidence>
<dbReference type="InterPro" id="IPR005746">
    <property type="entry name" value="Thioredoxin"/>
</dbReference>
<reference evidence="12" key="1">
    <citation type="submission" date="2016-11" db="EMBL/GenBank/DDBJ databases">
        <authorList>
            <person name="Shukria A."/>
            <person name="Stevens D.C."/>
        </authorList>
    </citation>
    <scope>NUCLEOTIDE SEQUENCE [LARGE SCALE GENOMIC DNA]</scope>
    <source>
        <strain evidence="12">Cbfe23</strain>
    </source>
</reference>
<evidence type="ECO:0000256" key="5">
    <source>
        <dbReference type="ARBA" id="ARBA00023284"/>
    </source>
</evidence>
<keyword evidence="5 9" id="KW-0676">Redox-active center</keyword>
<dbReference type="PROSITE" id="PS51352">
    <property type="entry name" value="THIOREDOXIN_2"/>
    <property type="match status" value="1"/>
</dbReference>
<dbReference type="GO" id="GO:0015035">
    <property type="term" value="F:protein-disulfide reductase activity"/>
    <property type="evidence" value="ECO:0007669"/>
    <property type="project" value="UniProtKB-UniRule"/>
</dbReference>
<dbReference type="Proteomes" id="UP000182229">
    <property type="component" value="Unassembled WGS sequence"/>
</dbReference>
<dbReference type="OrthoDB" id="9790390at2"/>
<feature type="active site" description="Nucleophile" evidence="8">
    <location>
        <position position="33"/>
    </location>
</feature>
<accession>A0A1L9B1I3</accession>
<dbReference type="RefSeq" id="WP_071903068.1">
    <property type="nucleotide sequence ID" value="NZ_MPIN01000012.1"/>
</dbReference>
<dbReference type="FunFam" id="3.40.30.10:FF:000001">
    <property type="entry name" value="Thioredoxin"/>
    <property type="match status" value="1"/>
</dbReference>
<dbReference type="Gene3D" id="3.40.30.10">
    <property type="entry name" value="Glutaredoxin"/>
    <property type="match status" value="1"/>
</dbReference>
<dbReference type="PANTHER" id="PTHR45663">
    <property type="entry name" value="GEO12009P1"/>
    <property type="match status" value="1"/>
</dbReference>
<feature type="site" description="Contributes to redox potential value" evidence="8">
    <location>
        <position position="35"/>
    </location>
</feature>
<dbReference type="Pfam" id="PF00085">
    <property type="entry name" value="Thioredoxin"/>
    <property type="match status" value="1"/>
</dbReference>
<evidence type="ECO:0000256" key="4">
    <source>
        <dbReference type="ARBA" id="ARBA00023157"/>
    </source>
</evidence>
<dbReference type="PRINTS" id="PR00421">
    <property type="entry name" value="THIOREDOXIN"/>
</dbReference>
<dbReference type="CDD" id="cd02947">
    <property type="entry name" value="TRX_family"/>
    <property type="match status" value="1"/>
</dbReference>
<evidence type="ECO:0000256" key="8">
    <source>
        <dbReference type="PIRSR" id="PIRSR000077-1"/>
    </source>
</evidence>
<reference evidence="11 12" key="2">
    <citation type="submission" date="2016-12" db="EMBL/GenBank/DDBJ databases">
        <title>Draft Genome Sequence of Cystobacter ferrugineus Strain Cbfe23.</title>
        <authorList>
            <person name="Akbar S."/>
            <person name="Dowd S.E."/>
            <person name="Stevens D.C."/>
        </authorList>
    </citation>
    <scope>NUCLEOTIDE SEQUENCE [LARGE SCALE GENOMIC DNA]</scope>
    <source>
        <strain evidence="11 12">Cbfe23</strain>
    </source>
</reference>
<proteinExistence type="inferred from homology"/>
<dbReference type="AlphaFoldDB" id="A0A1L9B1I3"/>
<dbReference type="InterPro" id="IPR036249">
    <property type="entry name" value="Thioredoxin-like_sf"/>
</dbReference>
<evidence type="ECO:0000256" key="3">
    <source>
        <dbReference type="ARBA" id="ARBA00022982"/>
    </source>
</evidence>
<organism evidence="11 12">
    <name type="scientific">Cystobacter ferrugineus</name>
    <dbReference type="NCBI Taxonomy" id="83449"/>
    <lineage>
        <taxon>Bacteria</taxon>
        <taxon>Pseudomonadati</taxon>
        <taxon>Myxococcota</taxon>
        <taxon>Myxococcia</taxon>
        <taxon>Myxococcales</taxon>
        <taxon>Cystobacterineae</taxon>
        <taxon>Archangiaceae</taxon>
        <taxon>Cystobacter</taxon>
    </lineage>
</organism>
<dbReference type="PANTHER" id="PTHR45663:SF11">
    <property type="entry name" value="GEO12009P1"/>
    <property type="match status" value="1"/>
</dbReference>
<gene>
    <name evidence="11" type="ORF">BON30_36205</name>
</gene>
<feature type="disulfide bond" description="Redox-active" evidence="9">
    <location>
        <begin position="33"/>
        <end position="36"/>
    </location>
</feature>
<protein>
    <recommendedName>
        <fullName evidence="6 7">Thioredoxin</fullName>
    </recommendedName>
</protein>
<dbReference type="NCBIfam" id="TIGR01068">
    <property type="entry name" value="thioredoxin"/>
    <property type="match status" value="1"/>
</dbReference>
<feature type="site" description="Contributes to redox potential value" evidence="8">
    <location>
        <position position="34"/>
    </location>
</feature>
<comment type="similarity">
    <text evidence="1 7">Belongs to the thioredoxin family.</text>
</comment>
<dbReference type="SUPFAM" id="SSF52833">
    <property type="entry name" value="Thioredoxin-like"/>
    <property type="match status" value="1"/>
</dbReference>
<dbReference type="STRING" id="83449.BON30_36205"/>
<keyword evidence="3" id="KW-0249">Electron transport</keyword>
<keyword evidence="4 9" id="KW-1015">Disulfide bond</keyword>
<feature type="active site" description="Nucleophile" evidence="8">
    <location>
        <position position="36"/>
    </location>
</feature>
<name>A0A1L9B1I3_9BACT</name>
<evidence type="ECO:0000256" key="2">
    <source>
        <dbReference type="ARBA" id="ARBA00022448"/>
    </source>
</evidence>
<dbReference type="InterPro" id="IPR013766">
    <property type="entry name" value="Thioredoxin_domain"/>
</dbReference>
<feature type="site" description="Deprotonates C-terminal active site Cys" evidence="8">
    <location>
        <position position="27"/>
    </location>
</feature>
<dbReference type="PIRSF" id="PIRSF000077">
    <property type="entry name" value="Thioredoxin"/>
    <property type="match status" value="1"/>
</dbReference>
<evidence type="ECO:0000256" key="6">
    <source>
        <dbReference type="NCBIfam" id="TIGR01068"/>
    </source>
</evidence>
<sequence>MAGDIIDVKDAEFGEQVLREEGPVLVDFTASWCAPCRAITPALEALATANKGRMKVTRLDIDENQDTAQAYGIRAVPTLLLFKQGRVVGQIVGAQPRQRLESAVEQFLQAP</sequence>
<dbReference type="InterPro" id="IPR017937">
    <property type="entry name" value="Thioredoxin_CS"/>
</dbReference>
<evidence type="ECO:0000256" key="1">
    <source>
        <dbReference type="ARBA" id="ARBA00008987"/>
    </source>
</evidence>
<comment type="caution">
    <text evidence="11">The sequence shown here is derived from an EMBL/GenBank/DDBJ whole genome shotgun (WGS) entry which is preliminary data.</text>
</comment>
<dbReference type="EMBL" id="MPIN01000012">
    <property type="protein sequence ID" value="OJH36043.1"/>
    <property type="molecule type" value="Genomic_DNA"/>
</dbReference>